<dbReference type="SUPFAM" id="SSF52058">
    <property type="entry name" value="L domain-like"/>
    <property type="match status" value="4"/>
</dbReference>
<dbReference type="InterPro" id="IPR003591">
    <property type="entry name" value="Leu-rich_rpt_typical-subtyp"/>
</dbReference>
<dbReference type="SMART" id="SM00364">
    <property type="entry name" value="LRR_BAC"/>
    <property type="match status" value="12"/>
</dbReference>
<dbReference type="Gene3D" id="3.80.10.10">
    <property type="entry name" value="Ribonuclease Inhibitor"/>
    <property type="match status" value="9"/>
</dbReference>
<evidence type="ECO:0000259" key="5">
    <source>
        <dbReference type="SMART" id="SM00082"/>
    </source>
</evidence>
<dbReference type="AlphaFoldDB" id="A0A9P0GH78"/>
<evidence type="ECO:0000256" key="3">
    <source>
        <dbReference type="ARBA" id="ARBA00022737"/>
    </source>
</evidence>
<feature type="domain" description="LRRCT" evidence="5">
    <location>
        <begin position="1156"/>
        <end position="1223"/>
    </location>
</feature>
<dbReference type="FunFam" id="3.80.10.10:FF:001164">
    <property type="entry name" value="GH01279p"/>
    <property type="match status" value="1"/>
</dbReference>
<keyword evidence="3" id="KW-0677">Repeat</keyword>
<dbReference type="InterPro" id="IPR001611">
    <property type="entry name" value="Leu-rich_rpt"/>
</dbReference>
<organism evidence="6 7">
    <name type="scientific">Psylliodes chrysocephalus</name>
    <dbReference type="NCBI Taxonomy" id="3402493"/>
    <lineage>
        <taxon>Eukaryota</taxon>
        <taxon>Metazoa</taxon>
        <taxon>Ecdysozoa</taxon>
        <taxon>Arthropoda</taxon>
        <taxon>Hexapoda</taxon>
        <taxon>Insecta</taxon>
        <taxon>Pterygota</taxon>
        <taxon>Neoptera</taxon>
        <taxon>Endopterygota</taxon>
        <taxon>Coleoptera</taxon>
        <taxon>Polyphaga</taxon>
        <taxon>Cucujiformia</taxon>
        <taxon>Chrysomeloidea</taxon>
        <taxon>Chrysomelidae</taxon>
        <taxon>Galerucinae</taxon>
        <taxon>Alticini</taxon>
        <taxon>Psylliodes</taxon>
    </lineage>
</organism>
<accession>A0A9P0GH78</accession>
<proteinExistence type="predicted"/>
<dbReference type="PANTHER" id="PTHR24373:SF275">
    <property type="entry name" value="TIR DOMAIN-CONTAINING PROTEIN"/>
    <property type="match status" value="1"/>
</dbReference>
<keyword evidence="2 4" id="KW-0732">Signal</keyword>
<dbReference type="InterPro" id="IPR000483">
    <property type="entry name" value="Cys-rich_flank_reg_C"/>
</dbReference>
<keyword evidence="1" id="KW-0433">Leucine-rich repeat</keyword>
<name>A0A9P0GH78_9CUCU</name>
<dbReference type="OrthoDB" id="10022853at2759"/>
<dbReference type="EMBL" id="CAKMHV010000002">
    <property type="protein sequence ID" value="CAH1115865.1"/>
    <property type="molecule type" value="Genomic_DNA"/>
</dbReference>
<dbReference type="SMART" id="SM00365">
    <property type="entry name" value="LRR_SD22"/>
    <property type="match status" value="12"/>
</dbReference>
<feature type="chain" id="PRO_5040494269" description="LRRCT domain-containing protein" evidence="4">
    <location>
        <begin position="19"/>
        <end position="1251"/>
    </location>
</feature>
<keyword evidence="7" id="KW-1185">Reference proteome</keyword>
<dbReference type="PROSITE" id="PS51450">
    <property type="entry name" value="LRR"/>
    <property type="match status" value="10"/>
</dbReference>
<reference evidence="6" key="1">
    <citation type="submission" date="2022-01" db="EMBL/GenBank/DDBJ databases">
        <authorList>
            <person name="King R."/>
        </authorList>
    </citation>
    <scope>NUCLEOTIDE SEQUENCE</scope>
</reference>
<dbReference type="GO" id="GO:0071944">
    <property type="term" value="C:cell periphery"/>
    <property type="evidence" value="ECO:0007669"/>
    <property type="project" value="UniProtKB-ARBA"/>
</dbReference>
<evidence type="ECO:0000313" key="6">
    <source>
        <dbReference type="EMBL" id="CAH1115865.1"/>
    </source>
</evidence>
<dbReference type="PANTHER" id="PTHR24373">
    <property type="entry name" value="SLIT RELATED LEUCINE-RICH REPEAT NEURONAL PROTEIN"/>
    <property type="match status" value="1"/>
</dbReference>
<comment type="caution">
    <text evidence="6">The sequence shown here is derived from an EMBL/GenBank/DDBJ whole genome shotgun (WGS) entry which is preliminary data.</text>
</comment>
<evidence type="ECO:0000256" key="4">
    <source>
        <dbReference type="SAM" id="SignalP"/>
    </source>
</evidence>
<protein>
    <recommendedName>
        <fullName evidence="5">LRRCT domain-containing protein</fullName>
    </recommendedName>
</protein>
<evidence type="ECO:0000256" key="1">
    <source>
        <dbReference type="ARBA" id="ARBA00022614"/>
    </source>
</evidence>
<feature type="signal peptide" evidence="4">
    <location>
        <begin position="1"/>
        <end position="18"/>
    </location>
</feature>
<dbReference type="Proteomes" id="UP001153636">
    <property type="component" value="Unassembled WGS sequence"/>
</dbReference>
<evidence type="ECO:0000313" key="7">
    <source>
        <dbReference type="Proteomes" id="UP001153636"/>
    </source>
</evidence>
<dbReference type="Pfam" id="PF13855">
    <property type="entry name" value="LRR_8"/>
    <property type="match status" value="9"/>
</dbReference>
<dbReference type="SMART" id="SM00082">
    <property type="entry name" value="LRRCT"/>
    <property type="match status" value="1"/>
</dbReference>
<evidence type="ECO:0000256" key="2">
    <source>
        <dbReference type="ARBA" id="ARBA00022729"/>
    </source>
</evidence>
<dbReference type="SMART" id="SM00369">
    <property type="entry name" value="LRR_TYP"/>
    <property type="match status" value="28"/>
</dbReference>
<dbReference type="InterPro" id="IPR050328">
    <property type="entry name" value="Dev_Immune_Receptor"/>
</dbReference>
<sequence>MRLVLYISNVLLLQYCIGLIPSDCSFNSMCICSVNEQDYNVKTVHSVSCLYVPFYKFPTLPEGTISQLEVVGTKITILESESLAGCQVQALILTNNHIQHISDRSFSSLTKSIISLDLSYNKLESIPFSTLRDVRNLQWINLHGNEISTVTGIWSHMKNSISTLFLGENDLTIIPNDTTITHNFKNNQQQGLKHFKTLIWLNLDGNRIYNIEKDSLPASLKTVSLSHNLITDFPIDVINMSTNLQWLYLRGNHIKLIPQYTFQRILYLEKVDLAENYISTLPSFLFNDTLNIRDINLAFNDFRMLTDNSFFGLKTGRIIFSYNSIEKMDFDAFNGIISSLEYLDLDHNNLQRIPEGLKRLNSVKYLYLSWNFLKYVSSNSFDNFCHSLKALSLSGNQLYEIPFVALQNCSKISHFNIAFNEIFEIEREHFQNWAWNVKSLILANNRITRLRNNIFDDLVDLKELSLSFNPLRYIDKDVFINLRNLESLEMSFSFEINDLHTGIFKVNPNLRWLSLDHNNINVINHSDFYLPELKYLNLESNKIKSIPSNFFEIEVHSKLQDIRFSNNEISAIESNTFRSLKSLETILLSNNQIEKLSKNSFADLPNLNTIILSDNRIKMIEIDTFSNLPDINKIDFYNNKLTDISFNVFINITGHLHLNLSRNQIVSCKSDSRKLNVQILDLRFNNLNTIPSCIQNTSGLKKLHLDYNIIAKLENIVFMHLTSLESLGLQQNNLETIGKKAFFGLQSLQTLDLSKNLINHLHIGQFANMSKLRVLNLNGNHLSYLPKEIFKSTHIEMLDLSYNSFSVVPSTSLSDIGISLRYLSMQSNNIEHIDITTFPDIPLLQQLYLGNNKLTILPDNAFTSLGILQSLDLSSNPLRSNFKELFHYAQTLRYLDLSNAGIILTPYFPLPNLIYLNLSHNNIEFINKYSVQQLTILKIFDLSHNNLNQIPTFIWIYLPNLKTLDISYNPINEISADSFNGLQNLQELNIQHLDKLIKFDSEALTQLKIISKLSMQTWPNVYNFSEKLCHLFSHTDQLRVLKIMFVEQELTDQLFCVTNRKIQHLEISGKNLKTINKDAFIRFTKNPQLVIKIHGTRIEELPSGLFSNMYKIPHLTLDLRNNFLTHLHPEIFYGSSIRWKNVGTTLISGGLFLAHNPFRCDCHLLWLSHWLKRWTRESLQSHNSPVEVAIGMNDANKEATCIDYRSGFEIPIVNLRPEDMNCHASALSNGTYTNTASVIFITLLIFLKYLR</sequence>
<dbReference type="InterPro" id="IPR032675">
    <property type="entry name" value="LRR_dom_sf"/>
</dbReference>
<gene>
    <name evidence="6" type="ORF">PSYICH_LOCUS15738</name>
</gene>